<feature type="domain" description="F-box" evidence="1">
    <location>
        <begin position="9"/>
        <end position="46"/>
    </location>
</feature>
<dbReference type="InterPro" id="IPR036047">
    <property type="entry name" value="F-box-like_dom_sf"/>
</dbReference>
<protein>
    <submittedName>
        <fullName evidence="3">F-box/FBD/LRR-repeat protein At4g00160 isoform X2</fullName>
    </submittedName>
</protein>
<dbReference type="InterPro" id="IPR053772">
    <property type="entry name" value="At1g61320/At1g61330-like"/>
</dbReference>
<dbReference type="InterPro" id="IPR032675">
    <property type="entry name" value="LRR_dom_sf"/>
</dbReference>
<dbReference type="OrthoDB" id="1302995at2759"/>
<reference evidence="3" key="1">
    <citation type="submission" date="2025-08" db="UniProtKB">
        <authorList>
            <consortium name="RefSeq"/>
        </authorList>
    </citation>
    <scope>IDENTIFICATION</scope>
</reference>
<proteinExistence type="predicted"/>
<evidence type="ECO:0000259" key="2">
    <source>
        <dbReference type="Pfam" id="PF24758"/>
    </source>
</evidence>
<evidence type="ECO:0000313" key="3">
    <source>
        <dbReference type="RefSeq" id="XP_016453082.1"/>
    </source>
</evidence>
<dbReference type="Gene3D" id="3.80.10.10">
    <property type="entry name" value="Ribonuclease Inhibitor"/>
    <property type="match status" value="1"/>
</dbReference>
<dbReference type="SUPFAM" id="SSF81383">
    <property type="entry name" value="F-box domain"/>
    <property type="match status" value="1"/>
</dbReference>
<gene>
    <name evidence="3" type="primary">LOC107777546</name>
</gene>
<dbReference type="PANTHER" id="PTHR34145">
    <property type="entry name" value="OS02G0105600 PROTEIN"/>
    <property type="match status" value="1"/>
</dbReference>
<name>A0A1S3YM45_TOBAC</name>
<dbReference type="Pfam" id="PF24758">
    <property type="entry name" value="LRR_At5g56370"/>
    <property type="match status" value="1"/>
</dbReference>
<dbReference type="SUPFAM" id="SSF52047">
    <property type="entry name" value="RNI-like"/>
    <property type="match status" value="1"/>
</dbReference>
<feature type="domain" description="F-box/LRR-repeat protein 15/At3g58940/PEG3-like LRR" evidence="2">
    <location>
        <begin position="96"/>
        <end position="246"/>
    </location>
</feature>
<accession>A0A1S3YM45</accession>
<dbReference type="PANTHER" id="PTHR34145:SF68">
    <property type="entry name" value="FBD DOMAIN-CONTAINING PROTEIN"/>
    <property type="match status" value="1"/>
</dbReference>
<dbReference type="Pfam" id="PF00646">
    <property type="entry name" value="F-box"/>
    <property type="match status" value="1"/>
</dbReference>
<dbReference type="InterPro" id="IPR001810">
    <property type="entry name" value="F-box_dom"/>
</dbReference>
<dbReference type="RefSeq" id="XP_016453082.1">
    <property type="nucleotide sequence ID" value="XM_016597596.1"/>
</dbReference>
<dbReference type="InterPro" id="IPR055411">
    <property type="entry name" value="LRR_FXL15/At3g58940/PEG3-like"/>
</dbReference>
<sequence length="458" mass="53245">MARVTADILPECLIQKILSYCSFKRAAKMSILSKTWLQAWLTLPNLKFRARYYKDVEITDTILERYRDNNIPIDTFEFLNCLESYSREVFFPPIGKWLDIALQNGVKDIVYEDPRRLVRSYPLPIFKILAAKSLRELVMEGCDLMLRGSLSGGVTNCISLRKLSLSYVRLDNNMLQTLLNSCPLIDTFILEYCPGLEKIELLNLQKIKSVSIKTRGNQRVKIQAPTLERLFCCGALEESPMLDVVEYQNLKSLELSGLERFKICGSQSLRILQIKDREDKVGEIDASNLVSLEYMGDQIPKLKIAKESSQLKRSHIRLDFWSGNNLNASWFRKLRIFLLSSISWSQVSLYFHKCNEINMKDLRLHHRVATPQVNVLNVYIKSRKGLPTFVDALLWSCHPRKLMLTSTVEMVTCFTDRLMYMKNSKPLYSQLKDVKAYKFDCKYEALTEKKKVYFLLDW</sequence>
<organism evidence="3">
    <name type="scientific">Nicotiana tabacum</name>
    <name type="common">Common tobacco</name>
    <dbReference type="NCBI Taxonomy" id="4097"/>
    <lineage>
        <taxon>Eukaryota</taxon>
        <taxon>Viridiplantae</taxon>
        <taxon>Streptophyta</taxon>
        <taxon>Embryophyta</taxon>
        <taxon>Tracheophyta</taxon>
        <taxon>Spermatophyta</taxon>
        <taxon>Magnoliopsida</taxon>
        <taxon>eudicotyledons</taxon>
        <taxon>Gunneridae</taxon>
        <taxon>Pentapetalae</taxon>
        <taxon>asterids</taxon>
        <taxon>lamiids</taxon>
        <taxon>Solanales</taxon>
        <taxon>Solanaceae</taxon>
        <taxon>Nicotianoideae</taxon>
        <taxon>Nicotianeae</taxon>
        <taxon>Nicotiana</taxon>
    </lineage>
</organism>
<dbReference type="AlphaFoldDB" id="A0A1S3YM45"/>
<evidence type="ECO:0000259" key="1">
    <source>
        <dbReference type="Pfam" id="PF00646"/>
    </source>
</evidence>